<keyword evidence="2" id="KW-0812">Transmembrane</keyword>
<feature type="region of interest" description="Disordered" evidence="1">
    <location>
        <begin position="61"/>
        <end position="99"/>
    </location>
</feature>
<feature type="transmembrane region" description="Helical" evidence="2">
    <location>
        <begin position="25"/>
        <end position="46"/>
    </location>
</feature>
<keyword evidence="2" id="KW-1133">Transmembrane helix</keyword>
<sequence>MSAKPDYTTRRRHPFGDLPQGTQTLFMASGGAAFLVALALCVFFSMDSYSRAMLEKFNLTSAGPPQRHSVGRQQASVGRAASTRMTDAQAPTAQDHLDRIALPIEDDV</sequence>
<name>B7PA05_IXOSC</name>
<keyword evidence="5" id="KW-1185">Reference proteome</keyword>
<evidence type="ECO:0000256" key="2">
    <source>
        <dbReference type="SAM" id="Phobius"/>
    </source>
</evidence>
<accession>B7PA05</accession>
<protein>
    <submittedName>
        <fullName evidence="3 4">Uncharacterized protein</fullName>
    </submittedName>
</protein>
<evidence type="ECO:0000313" key="5">
    <source>
        <dbReference type="Proteomes" id="UP000001555"/>
    </source>
</evidence>
<feature type="region of interest" description="Disordered" evidence="1">
    <location>
        <begin position="1"/>
        <end position="20"/>
    </location>
</feature>
<reference evidence="3 5" key="1">
    <citation type="submission" date="2008-03" db="EMBL/GenBank/DDBJ databases">
        <title>Annotation of Ixodes scapularis.</title>
        <authorList>
            <consortium name="Ixodes scapularis Genome Project Consortium"/>
            <person name="Caler E."/>
            <person name="Hannick L.I."/>
            <person name="Bidwell S."/>
            <person name="Joardar V."/>
            <person name="Thiagarajan M."/>
            <person name="Amedeo P."/>
            <person name="Galinsky K.J."/>
            <person name="Schobel S."/>
            <person name="Inman J."/>
            <person name="Hostetler J."/>
            <person name="Miller J."/>
            <person name="Hammond M."/>
            <person name="Megy K."/>
            <person name="Lawson D."/>
            <person name="Kodira C."/>
            <person name="Sutton G."/>
            <person name="Meyer J."/>
            <person name="Hill C.A."/>
            <person name="Birren B."/>
            <person name="Nene V."/>
            <person name="Collins F."/>
            <person name="Alarcon-Chaidez F."/>
            <person name="Wikel S."/>
            <person name="Strausberg R."/>
        </authorList>
    </citation>
    <scope>NUCLEOTIDE SEQUENCE [LARGE SCALE GENOMIC DNA]</scope>
    <source>
        <strain evidence="5">Wikel</strain>
        <strain evidence="3">Wikel colony</strain>
    </source>
</reference>
<organism>
    <name type="scientific">Ixodes scapularis</name>
    <name type="common">Black-legged tick</name>
    <name type="synonym">Deer tick</name>
    <dbReference type="NCBI Taxonomy" id="6945"/>
    <lineage>
        <taxon>Eukaryota</taxon>
        <taxon>Metazoa</taxon>
        <taxon>Ecdysozoa</taxon>
        <taxon>Arthropoda</taxon>
        <taxon>Chelicerata</taxon>
        <taxon>Arachnida</taxon>
        <taxon>Acari</taxon>
        <taxon>Parasitiformes</taxon>
        <taxon>Ixodida</taxon>
        <taxon>Ixodoidea</taxon>
        <taxon>Ixodidae</taxon>
        <taxon>Ixodinae</taxon>
        <taxon>Ixodes</taxon>
    </lineage>
</organism>
<keyword evidence="2" id="KW-0472">Membrane</keyword>
<evidence type="ECO:0000313" key="4">
    <source>
        <dbReference type="EnsemblMetazoa" id="ISCW017087-PA"/>
    </source>
</evidence>
<dbReference type="EMBL" id="ABJB010276450">
    <property type="status" value="NOT_ANNOTATED_CDS"/>
    <property type="molecule type" value="Genomic_DNA"/>
</dbReference>
<evidence type="ECO:0000256" key="1">
    <source>
        <dbReference type="SAM" id="MobiDB-lite"/>
    </source>
</evidence>
<dbReference type="PaxDb" id="6945-B7PA05"/>
<dbReference type="HOGENOM" id="CLU_2199805_0_0_1"/>
<gene>
    <name evidence="3" type="ORF">IscW_ISCW017087</name>
</gene>
<reference evidence="4" key="2">
    <citation type="submission" date="2020-05" db="UniProtKB">
        <authorList>
            <consortium name="EnsemblMetazoa"/>
        </authorList>
    </citation>
    <scope>IDENTIFICATION</scope>
    <source>
        <strain evidence="4">wikel</strain>
    </source>
</reference>
<dbReference type="VEuPathDB" id="VectorBase:ISCW017087"/>
<dbReference type="InParanoid" id="B7PA05"/>
<feature type="compositionally biased region" description="Polar residues" evidence="1">
    <location>
        <begin position="83"/>
        <end position="92"/>
    </location>
</feature>
<dbReference type="AlphaFoldDB" id="B7PA05"/>
<dbReference type="Proteomes" id="UP000001555">
    <property type="component" value="Unassembled WGS sequence"/>
</dbReference>
<proteinExistence type="predicted"/>
<evidence type="ECO:0000313" key="3">
    <source>
        <dbReference type="EMBL" id="EEC03427.1"/>
    </source>
</evidence>
<dbReference type="VEuPathDB" id="VectorBase:ISCI017087"/>
<dbReference type="EMBL" id="DS668357">
    <property type="protein sequence ID" value="EEC03427.1"/>
    <property type="molecule type" value="Genomic_DNA"/>
</dbReference>
<dbReference type="EnsemblMetazoa" id="ISCW017087-RA">
    <property type="protein sequence ID" value="ISCW017087-PA"/>
    <property type="gene ID" value="ISCW017087"/>
</dbReference>